<accession>A0AA38FTE1</accession>
<organism evidence="5 6">
    <name type="scientific">Taxus chinensis</name>
    <name type="common">Chinese yew</name>
    <name type="synonym">Taxus wallichiana var. chinensis</name>
    <dbReference type="NCBI Taxonomy" id="29808"/>
    <lineage>
        <taxon>Eukaryota</taxon>
        <taxon>Viridiplantae</taxon>
        <taxon>Streptophyta</taxon>
        <taxon>Embryophyta</taxon>
        <taxon>Tracheophyta</taxon>
        <taxon>Spermatophyta</taxon>
        <taxon>Pinopsida</taxon>
        <taxon>Pinidae</taxon>
        <taxon>Conifers II</taxon>
        <taxon>Cupressales</taxon>
        <taxon>Taxaceae</taxon>
        <taxon>Taxus</taxon>
    </lineage>
</organism>
<dbReference type="InterPro" id="IPR028457">
    <property type="entry name" value="ABI"/>
</dbReference>
<gene>
    <name evidence="5" type="ORF">KI387_025612</name>
</gene>
<dbReference type="AlphaFoldDB" id="A0AA38FTE1"/>
<evidence type="ECO:0000256" key="4">
    <source>
        <dbReference type="SAM" id="MobiDB-lite"/>
    </source>
</evidence>
<feature type="compositionally biased region" description="Polar residues" evidence="4">
    <location>
        <begin position="227"/>
        <end position="236"/>
    </location>
</feature>
<evidence type="ECO:0000256" key="1">
    <source>
        <dbReference type="ARBA" id="ARBA00010020"/>
    </source>
</evidence>
<feature type="compositionally biased region" description="Polar residues" evidence="4">
    <location>
        <begin position="245"/>
        <end position="255"/>
    </location>
</feature>
<feature type="region of interest" description="Disordered" evidence="4">
    <location>
        <begin position="227"/>
        <end position="255"/>
    </location>
</feature>
<evidence type="ECO:0000256" key="2">
    <source>
        <dbReference type="ARBA" id="ARBA00025223"/>
    </source>
</evidence>
<comment type="function">
    <text evidence="2">Involved in regulation of actin and microtubule organization. Part of a WAVE complex that activates the Arp2/3 complex.</text>
</comment>
<proteinExistence type="inferred from homology"/>
<dbReference type="OMA" id="IIRAPNR"/>
<evidence type="ECO:0000313" key="5">
    <source>
        <dbReference type="EMBL" id="KAH9310577.1"/>
    </source>
</evidence>
<name>A0AA38FTE1_TAXCH</name>
<evidence type="ECO:0000313" key="6">
    <source>
        <dbReference type="Proteomes" id="UP000824469"/>
    </source>
</evidence>
<sequence length="255" mass="28431">MYQQSPSEGKAAMTYDEISMQRGQHFISALQELKNLRPQLYSAAEYCEMSYLHNDQKQMVLNNLKEYAVKALVNAVDHLGTVAFKLNDLLSQQTTELSSAELQIDCLNQRLRTCQEHTDKEGIKQQKLVDSVPRYYKHYVLPSPPTRRFDRGADKLSRISQDSDQAKPQAVPFGTNANKTLSWYLAAEGRSTLYGNSDTFSNEFHSTSSTAASETFFFPENEVSIPSFSAPSSHQSAIGAPGSATPPNSFGTGRR</sequence>
<keyword evidence="3" id="KW-0175">Coiled coil</keyword>
<reference evidence="5 6" key="1">
    <citation type="journal article" date="2021" name="Nat. Plants">
        <title>The Taxus genome provides insights into paclitaxel biosynthesis.</title>
        <authorList>
            <person name="Xiong X."/>
            <person name="Gou J."/>
            <person name="Liao Q."/>
            <person name="Li Y."/>
            <person name="Zhou Q."/>
            <person name="Bi G."/>
            <person name="Li C."/>
            <person name="Du R."/>
            <person name="Wang X."/>
            <person name="Sun T."/>
            <person name="Guo L."/>
            <person name="Liang H."/>
            <person name="Lu P."/>
            <person name="Wu Y."/>
            <person name="Zhang Z."/>
            <person name="Ro D.K."/>
            <person name="Shang Y."/>
            <person name="Huang S."/>
            <person name="Yan J."/>
        </authorList>
    </citation>
    <scope>NUCLEOTIDE SEQUENCE [LARGE SCALE GENOMIC DNA]</scope>
    <source>
        <strain evidence="5">Ta-2019</strain>
    </source>
</reference>
<keyword evidence="6" id="KW-1185">Reference proteome</keyword>
<protein>
    <submittedName>
        <fullName evidence="5">Uncharacterized protein</fullName>
    </submittedName>
</protein>
<comment type="similarity">
    <text evidence="1">Belongs to the ABI family.</text>
</comment>
<feature type="coiled-coil region" evidence="3">
    <location>
        <begin position="90"/>
        <end position="117"/>
    </location>
</feature>
<dbReference type="EMBL" id="JAHRHJ020000006">
    <property type="protein sequence ID" value="KAH9310577.1"/>
    <property type="molecule type" value="Genomic_DNA"/>
</dbReference>
<dbReference type="Gene3D" id="6.10.140.1620">
    <property type="match status" value="1"/>
</dbReference>
<evidence type="ECO:0000256" key="3">
    <source>
        <dbReference type="SAM" id="Coils"/>
    </source>
</evidence>
<feature type="non-terminal residue" evidence="5">
    <location>
        <position position="1"/>
    </location>
</feature>
<comment type="caution">
    <text evidence="5">The sequence shown here is derived from an EMBL/GenBank/DDBJ whole genome shotgun (WGS) entry which is preliminary data.</text>
</comment>
<dbReference type="Proteomes" id="UP000824469">
    <property type="component" value="Unassembled WGS sequence"/>
</dbReference>
<dbReference type="PANTHER" id="PTHR10460:SF0">
    <property type="entry name" value="ABELSON INTERACTING PROTEIN, ISOFORM D"/>
    <property type="match status" value="1"/>
</dbReference>
<dbReference type="PANTHER" id="PTHR10460">
    <property type="entry name" value="ABL INTERACTOR FAMILY MEMBER"/>
    <property type="match status" value="1"/>
</dbReference>